<feature type="binding site" evidence="3">
    <location>
        <position position="234"/>
    </location>
    <ligand>
        <name>Zn(2+)</name>
        <dbReference type="ChEBI" id="CHEBI:29105"/>
        <note>catalytic</note>
    </ligand>
</feature>
<dbReference type="EMBL" id="KK784970">
    <property type="protein sequence ID" value="KDO56699.1"/>
    <property type="molecule type" value="Genomic_DNA"/>
</dbReference>
<comment type="similarity">
    <text evidence="1">Belongs to the metallo-dependent hydrolases superfamily. Adenosine and AMP deaminases family.</text>
</comment>
<protein>
    <submittedName>
        <fullName evidence="4">Uncharacterized protein</fullName>
    </submittedName>
</protein>
<dbReference type="InterPro" id="IPR006329">
    <property type="entry name" value="AMPD"/>
</dbReference>
<feature type="binding site" evidence="3">
    <location>
        <position position="232"/>
    </location>
    <ligand>
        <name>Zn(2+)</name>
        <dbReference type="ChEBI" id="CHEBI:29105"/>
        <note>catalytic</note>
    </ligand>
</feature>
<dbReference type="Proteomes" id="UP000027120">
    <property type="component" value="Unassembled WGS sequence"/>
</dbReference>
<dbReference type="GO" id="GO:0046872">
    <property type="term" value="F:metal ion binding"/>
    <property type="evidence" value="ECO:0007669"/>
    <property type="project" value="UniProtKB-KW"/>
</dbReference>
<dbReference type="AlphaFoldDB" id="A0A067ENI1"/>
<reference evidence="4 5" key="1">
    <citation type="submission" date="2014-04" db="EMBL/GenBank/DDBJ databases">
        <authorList>
            <consortium name="International Citrus Genome Consortium"/>
            <person name="Gmitter F."/>
            <person name="Chen C."/>
            <person name="Farmerie W."/>
            <person name="Harkins T."/>
            <person name="Desany B."/>
            <person name="Mohiuddin M."/>
            <person name="Kodira C."/>
            <person name="Borodovsky M."/>
            <person name="Lomsadze A."/>
            <person name="Burns P."/>
            <person name="Jenkins J."/>
            <person name="Prochnik S."/>
            <person name="Shu S."/>
            <person name="Chapman J."/>
            <person name="Pitluck S."/>
            <person name="Schmutz J."/>
            <person name="Rokhsar D."/>
        </authorList>
    </citation>
    <scope>NUCLEOTIDE SEQUENCE</scope>
</reference>
<comment type="cofactor">
    <cofactor evidence="3">
        <name>Zn(2+)</name>
        <dbReference type="ChEBI" id="CHEBI:29105"/>
    </cofactor>
    <text evidence="3">Binds 1 zinc ion per subunit.</text>
</comment>
<accession>A0A067ENI1</accession>
<dbReference type="SMR" id="A0A067ENI1"/>
<keyword evidence="5" id="KW-1185">Reference proteome</keyword>
<dbReference type="PANTHER" id="PTHR11359">
    <property type="entry name" value="AMP DEAMINASE"/>
    <property type="match status" value="1"/>
</dbReference>
<name>A0A067ENI1_CITSI</name>
<evidence type="ECO:0000256" key="3">
    <source>
        <dbReference type="PIRSR" id="PIRSR606329-3"/>
    </source>
</evidence>
<sequence>MTDSSKLDTTYLLTNGNAGPNLPDHMNVNAEAIAASSMIRSHSVSGDLHGVQPDPIAADILRKEPEQETFARLQITPKEVPSPDEMEAYVVLQECLEMRKRYLFREAVAPWEKEMISDPSTPKPNPDPFYYAPVGKSDHHFEMQDGVIHVYPNKDSKEELYPVADATTFFTDLHHILRVIALGNMRTLCHHRLLLLEQKFNLHLMLNADKEFLAQKSAPHRDFYNVRKVDTHVHHSACMNQKHLLRFIKSKLRKEPDEVVIFRDGTYLTLKEVFESLDLTGYDLNVDLLDVHADKSTFHRFDKFNLKYNPCGQSRLREIFLKQDNLIQGRFLAELTKQVFSDLEASKYQMAEYRISIYGRKQSEWDQLASWIVNNELYSENVVWLIQVWISMFLKSHHRCYEMLVMQNFSFWIKCNVCFPLLSHLYMHVCAHVCAYLL</sequence>
<dbReference type="GO" id="GO:0003876">
    <property type="term" value="F:AMP deaminase activity"/>
    <property type="evidence" value="ECO:0007669"/>
    <property type="project" value="InterPro"/>
</dbReference>
<evidence type="ECO:0000256" key="2">
    <source>
        <dbReference type="PIRSR" id="PIRSR606329-2"/>
    </source>
</evidence>
<gene>
    <name evidence="4" type="ORF">CISIN_1g007460mg</name>
</gene>
<dbReference type="InterPro" id="IPR032466">
    <property type="entry name" value="Metal_Hydrolase"/>
</dbReference>
<evidence type="ECO:0000313" key="4">
    <source>
        <dbReference type="EMBL" id="KDO56699.1"/>
    </source>
</evidence>
<feature type="binding site" evidence="2">
    <location>
        <position position="234"/>
    </location>
    <ligand>
        <name>substrate</name>
    </ligand>
</feature>
<dbReference type="GO" id="GO:0032264">
    <property type="term" value="P:IMP salvage"/>
    <property type="evidence" value="ECO:0007669"/>
    <property type="project" value="InterPro"/>
</dbReference>
<dbReference type="PANTHER" id="PTHR11359:SF0">
    <property type="entry name" value="AMP DEAMINASE"/>
    <property type="match status" value="1"/>
</dbReference>
<organism evidence="4 5">
    <name type="scientific">Citrus sinensis</name>
    <name type="common">Sweet orange</name>
    <name type="synonym">Citrus aurantium var. sinensis</name>
    <dbReference type="NCBI Taxonomy" id="2711"/>
    <lineage>
        <taxon>Eukaryota</taxon>
        <taxon>Viridiplantae</taxon>
        <taxon>Streptophyta</taxon>
        <taxon>Embryophyta</taxon>
        <taxon>Tracheophyta</taxon>
        <taxon>Spermatophyta</taxon>
        <taxon>Magnoliopsida</taxon>
        <taxon>eudicotyledons</taxon>
        <taxon>Gunneridae</taxon>
        <taxon>Pentapetalae</taxon>
        <taxon>rosids</taxon>
        <taxon>malvids</taxon>
        <taxon>Sapindales</taxon>
        <taxon>Rutaceae</taxon>
        <taxon>Aurantioideae</taxon>
        <taxon>Citrus</taxon>
    </lineage>
</organism>
<proteinExistence type="inferred from homology"/>
<evidence type="ECO:0000256" key="1">
    <source>
        <dbReference type="ARBA" id="ARBA00006676"/>
    </source>
</evidence>
<keyword evidence="3" id="KW-0862">Zinc</keyword>
<dbReference type="Gene3D" id="3.20.20.140">
    <property type="entry name" value="Metal-dependent hydrolases"/>
    <property type="match status" value="2"/>
</dbReference>
<evidence type="ECO:0000313" key="5">
    <source>
        <dbReference type="Proteomes" id="UP000027120"/>
    </source>
</evidence>
<keyword evidence="3" id="KW-0479">Metal-binding</keyword>
<feature type="binding site" evidence="2">
    <location>
        <begin position="303"/>
        <end position="308"/>
    </location>
    <ligand>
        <name>substrate</name>
    </ligand>
</feature>
<dbReference type="Pfam" id="PF19326">
    <property type="entry name" value="AMP_deaminase"/>
    <property type="match status" value="1"/>
</dbReference>
<dbReference type="SUPFAM" id="SSF51556">
    <property type="entry name" value="Metallo-dependent hydrolases"/>
    <property type="match status" value="1"/>
</dbReference>